<dbReference type="InterPro" id="IPR011006">
    <property type="entry name" value="CheY-like_superfamily"/>
</dbReference>
<dbReference type="SUPFAM" id="SSF47384">
    <property type="entry name" value="Homodimeric domain of signal transducing histidine kinase"/>
    <property type="match status" value="1"/>
</dbReference>
<feature type="domain" description="PAS" evidence="20">
    <location>
        <begin position="142"/>
        <end position="224"/>
    </location>
</feature>
<keyword evidence="7" id="KW-0812">Transmembrane</keyword>
<feature type="domain" description="Histidine kinase" evidence="18">
    <location>
        <begin position="1297"/>
        <end position="1557"/>
    </location>
</feature>
<dbReference type="Gene3D" id="3.30.450.20">
    <property type="entry name" value="PAS domain"/>
    <property type="match status" value="5"/>
</dbReference>
<dbReference type="PRINTS" id="PR00344">
    <property type="entry name" value="BCTRLSENSOR"/>
</dbReference>
<evidence type="ECO:0000256" key="3">
    <source>
        <dbReference type="ARBA" id="ARBA00006402"/>
    </source>
</evidence>
<feature type="domain" description="Response regulatory" evidence="19">
    <location>
        <begin position="7"/>
        <end position="123"/>
    </location>
</feature>
<dbReference type="RefSeq" id="WP_194031039.1">
    <property type="nucleotide sequence ID" value="NZ_JADEWZ010000034.1"/>
</dbReference>
<comment type="subcellular location">
    <subcellularLocation>
        <location evidence="2">Membrane</location>
    </subcellularLocation>
</comment>
<accession>A0A8J7DYL8</accession>
<dbReference type="PROSITE" id="PS50113">
    <property type="entry name" value="PAC"/>
    <property type="match status" value="3"/>
</dbReference>
<dbReference type="Pfam" id="PF01590">
    <property type="entry name" value="GAF"/>
    <property type="match status" value="3"/>
</dbReference>
<dbReference type="Pfam" id="PF00072">
    <property type="entry name" value="Response_reg"/>
    <property type="match status" value="2"/>
</dbReference>
<dbReference type="Gene3D" id="3.30.565.10">
    <property type="entry name" value="Histidine kinase-like ATPase, C-terminal domain"/>
    <property type="match status" value="1"/>
</dbReference>
<dbReference type="InterPro" id="IPR000700">
    <property type="entry name" value="PAS-assoc_C"/>
</dbReference>
<keyword evidence="12" id="KW-0902">Two-component regulatory system</keyword>
<dbReference type="InterPro" id="IPR036097">
    <property type="entry name" value="HisK_dim/P_sf"/>
</dbReference>
<sequence>MKKHDIQILLVDDEPENLRFLSKVLTLQGYRVQRAISGEIALKAVKITPPDIILLDIVMPHINGFAICEQLKAEPKTAEIPIIFLSSLHDTIAKLKAFHAGGADYITKPFHLEEVLVRITHQLTIQSLQRQLKRDREQLHQSEERLRTIISTISDAIVVLNHRQQVCFVNPAAEKLWERSASEFLGQTLDLSLEEFERQTLEIQQTSGQTRIAEMQVERVVWEGESAYLASLRDVSERHQTQERLRLLERAIEASGNGIFIVDAQGENRPISYANSGFEKITGYSPQAALDRHYQFWLEENSPQTEREILEGAIADGKECQVVLPTHRLDNPPNWHELTISPVYSSPGTLTHFIGVQTDISDRVAFEFALQKRERYLQVLVQVQQQLLTCPDSQTCDRQILKLLGSLLGADLAYLIETRPQNAGTPEMREKAAWQTEATSPTPFKDYSDRWTDILTRGNPIFGSVEAFPPEERKILEKKGIRSLLILPLNARGELLGFLSFEHRAATISWDNSEIAVLQSAAAAIALKQEQLRDRIALQESEARYRRIVETSNEGIWVVDAEHRTVFINPKLSAMLGYSPGDLLKNPSFSFLDGEWEAIVHSYLDRRHAGNDEQHDCQLIAQDGSELWVILSATPILDEAGCYAGALAMITDITQRKKAELALRETTSRLSALIQNLQVGILVEDNHRRIALTNQEFCQMFRVSTPEDALIGQDCILAARSIAQQFTNPQTFLQRIDRLLKRKEIETHEELERTDGRTFERDYVPISIDGQNFGHLWVYRDISNRKQAQITLQQQFWRALLIKQITQEIRASLNLEQIFQTAARQIGQVLEVDRCLIHTFHSDPIPRIPIMAEFQTPDRASLSGIEIPILGNPHALAVLAQDEAVVSDDVYAEPLLVPQRDLCRQLEIRSMLTVRTSYRGQPNGLIAVHQCARSRRWNPEEIELIEAVANQLGIAIAQAKLLEQEKQRRQELDRQNQYLQQEIRDRQIVEAALRESETRYRELVESQDRVLVCRWLPDTTLTFVNQSYCNYFGRSATELRGISFFDFLPDPQTQEAVSASIATMQATLEPQTYDHKVLCPTGEQRWISWTDQPILNSNGELVEFQSFGVDITDQKRREEALRLIAAGTASQTGIAFFRACTRYLAQILQVRYGFVLEIVDREKLRARSLAFWTGEDFIENQEYDLTGTPCGIVEQGSMVFCTSEVQNHFPEGRVLARYNIQSYCGIPIRDSQGQIIGHLGVMDASPFNLNSDQKTILQIFAARAGAELERQQAEIALQQTKETAEMANRAKSSFLASMSHELRTPLNAILGFSQILAGDPSLNGIQQEQLEIINRSGEHLLMLINDILSMSKIEAGHMTLNETRFDLSGLLEDILGMLQLKAEGKGLRLYLERDPEGICHSAARAVPQYIKADEGKLSQVAINLLGNAIKFTPTGSVTLRVFTQQREQGIGNREQGIGNREQGIGNREPGERQGEPENSAITLQFEVEDTGIGIAPEEIATLFDPFVQTASGRKTRQGTGLGLAISREFVRLMGGDISVTSKLGQGSTFHFEIQAQPATAAEVPPSNFYDRAIGLQPGQESYRILVVEDVLENRKLLVQLLEPFGFEVQEAENGEDAIALWETWQPHLILMDIQMPVMDGYEAIRRIRARESPERDRPIKIIAFTASVFEEERAAILSAGCDDFIRKPLKTEKLWEKLAHHLGVEYRYATENRSEEKASKSLTPTDLQQMSPQWIEALREAALAVDNSRLEELIEQVRDRALALVLRELIENFRLDILIELTQNRKSPS</sequence>
<dbReference type="InterPro" id="IPR005467">
    <property type="entry name" value="His_kinase_dom"/>
</dbReference>
<evidence type="ECO:0000313" key="22">
    <source>
        <dbReference type="EMBL" id="MBE9117952.1"/>
    </source>
</evidence>
<evidence type="ECO:0000256" key="14">
    <source>
        <dbReference type="PROSITE-ProRule" id="PRU00169"/>
    </source>
</evidence>
<dbReference type="SUPFAM" id="SSF52172">
    <property type="entry name" value="CheY-like"/>
    <property type="match status" value="2"/>
</dbReference>
<dbReference type="FunFam" id="1.10.287.130:FF:000004">
    <property type="entry name" value="Ethylene receptor 1"/>
    <property type="match status" value="1"/>
</dbReference>
<dbReference type="InterPro" id="IPR004358">
    <property type="entry name" value="Sig_transdc_His_kin-like_C"/>
</dbReference>
<feature type="modified residue" description="4-aspartylphosphate" evidence="14">
    <location>
        <position position="1632"/>
    </location>
</feature>
<feature type="modified residue" description="4-aspartylphosphate" evidence="14">
    <location>
        <position position="56"/>
    </location>
</feature>
<dbReference type="SUPFAM" id="SSF55781">
    <property type="entry name" value="GAF domain-like"/>
    <property type="match status" value="3"/>
</dbReference>
<protein>
    <recommendedName>
        <fullName evidence="4">histidine kinase</fullName>
        <ecNumber evidence="4">2.7.13.3</ecNumber>
    </recommendedName>
</protein>
<dbReference type="InterPro" id="IPR013656">
    <property type="entry name" value="PAS_4"/>
</dbReference>
<evidence type="ECO:0000259" key="17">
    <source>
        <dbReference type="PROSITE" id="PS50046"/>
    </source>
</evidence>
<evidence type="ECO:0000256" key="5">
    <source>
        <dbReference type="ARBA" id="ARBA00022553"/>
    </source>
</evidence>
<feature type="domain" description="PAC" evidence="21">
    <location>
        <begin position="318"/>
        <end position="372"/>
    </location>
</feature>
<evidence type="ECO:0000259" key="19">
    <source>
        <dbReference type="PROSITE" id="PS50110"/>
    </source>
</evidence>
<dbReference type="SMART" id="SM00448">
    <property type="entry name" value="REC"/>
    <property type="match status" value="2"/>
</dbReference>
<dbReference type="InterPro" id="IPR029016">
    <property type="entry name" value="GAF-like_dom_sf"/>
</dbReference>
<dbReference type="PANTHER" id="PTHR45339">
    <property type="entry name" value="HYBRID SIGNAL TRANSDUCTION HISTIDINE KINASE J"/>
    <property type="match status" value="1"/>
</dbReference>
<dbReference type="Gene3D" id="3.30.450.40">
    <property type="match status" value="3"/>
</dbReference>
<keyword evidence="11" id="KW-1133">Transmembrane helix</keyword>
<evidence type="ECO:0000256" key="16">
    <source>
        <dbReference type="SAM" id="MobiDB-lite"/>
    </source>
</evidence>
<dbReference type="SMART" id="SM00388">
    <property type="entry name" value="HisKA"/>
    <property type="match status" value="1"/>
</dbReference>
<keyword evidence="6" id="KW-0808">Transferase</keyword>
<dbReference type="SMART" id="SM00086">
    <property type="entry name" value="PAC"/>
    <property type="match status" value="4"/>
</dbReference>
<evidence type="ECO:0000259" key="21">
    <source>
        <dbReference type="PROSITE" id="PS50113"/>
    </source>
</evidence>
<dbReference type="Pfam" id="PF13188">
    <property type="entry name" value="PAS_8"/>
    <property type="match status" value="1"/>
</dbReference>
<dbReference type="GO" id="GO:0005524">
    <property type="term" value="F:ATP binding"/>
    <property type="evidence" value="ECO:0007669"/>
    <property type="project" value="UniProtKB-KW"/>
</dbReference>
<dbReference type="Gene3D" id="1.10.287.130">
    <property type="match status" value="1"/>
</dbReference>
<gene>
    <name evidence="22" type="ORF">IQ249_18810</name>
</gene>
<evidence type="ECO:0000256" key="2">
    <source>
        <dbReference type="ARBA" id="ARBA00004370"/>
    </source>
</evidence>
<evidence type="ECO:0000256" key="6">
    <source>
        <dbReference type="ARBA" id="ARBA00022679"/>
    </source>
</evidence>
<comment type="catalytic activity">
    <reaction evidence="1">
        <text>ATP + protein L-histidine = ADP + protein N-phospho-L-histidine.</text>
        <dbReference type="EC" id="2.7.13.3"/>
    </reaction>
</comment>
<evidence type="ECO:0000256" key="4">
    <source>
        <dbReference type="ARBA" id="ARBA00012438"/>
    </source>
</evidence>
<feature type="domain" description="Phytochrome chromophore attachment site" evidence="17">
    <location>
        <begin position="814"/>
        <end position="951"/>
    </location>
</feature>
<dbReference type="InterPro" id="IPR001789">
    <property type="entry name" value="Sig_transdc_resp-reg_receiver"/>
</dbReference>
<dbReference type="InterPro" id="IPR003018">
    <property type="entry name" value="GAF"/>
</dbReference>
<keyword evidence="13" id="KW-0472">Membrane</keyword>
<dbReference type="NCBIfam" id="TIGR00229">
    <property type="entry name" value="sensory_box"/>
    <property type="match status" value="4"/>
</dbReference>
<dbReference type="GO" id="GO:0006355">
    <property type="term" value="P:regulation of DNA-templated transcription"/>
    <property type="evidence" value="ECO:0007669"/>
    <property type="project" value="InterPro"/>
</dbReference>
<evidence type="ECO:0000256" key="7">
    <source>
        <dbReference type="ARBA" id="ARBA00022692"/>
    </source>
</evidence>
<dbReference type="InterPro" id="IPR001610">
    <property type="entry name" value="PAC"/>
</dbReference>
<feature type="coiled-coil region" evidence="15">
    <location>
        <begin position="1261"/>
        <end position="1290"/>
    </location>
</feature>
<dbReference type="InterPro" id="IPR003594">
    <property type="entry name" value="HATPase_dom"/>
</dbReference>
<dbReference type="InterPro" id="IPR013767">
    <property type="entry name" value="PAS_fold"/>
</dbReference>
<proteinExistence type="inferred from homology"/>
<evidence type="ECO:0000256" key="8">
    <source>
        <dbReference type="ARBA" id="ARBA00022741"/>
    </source>
</evidence>
<dbReference type="SUPFAM" id="SSF55785">
    <property type="entry name" value="PYP-like sensor domain (PAS domain)"/>
    <property type="match status" value="5"/>
</dbReference>
<dbReference type="Pfam" id="PF13426">
    <property type="entry name" value="PAS_9"/>
    <property type="match status" value="1"/>
</dbReference>
<dbReference type="InterPro" id="IPR035965">
    <property type="entry name" value="PAS-like_dom_sf"/>
</dbReference>
<evidence type="ECO:0000259" key="18">
    <source>
        <dbReference type="PROSITE" id="PS50109"/>
    </source>
</evidence>
<evidence type="ECO:0000256" key="15">
    <source>
        <dbReference type="SAM" id="Coils"/>
    </source>
</evidence>
<comment type="similarity">
    <text evidence="3">In the N-terminal section; belongs to the phytochrome family.</text>
</comment>
<evidence type="ECO:0000256" key="13">
    <source>
        <dbReference type="ARBA" id="ARBA00023136"/>
    </source>
</evidence>
<dbReference type="Proteomes" id="UP000654482">
    <property type="component" value="Unassembled WGS sequence"/>
</dbReference>
<keyword evidence="9" id="KW-0418">Kinase</keyword>
<dbReference type="Pfam" id="PF08448">
    <property type="entry name" value="PAS_4"/>
    <property type="match status" value="2"/>
</dbReference>
<dbReference type="EC" id="2.7.13.3" evidence="4"/>
<dbReference type="GO" id="GO:0000155">
    <property type="term" value="F:phosphorelay sensor kinase activity"/>
    <property type="evidence" value="ECO:0007669"/>
    <property type="project" value="InterPro"/>
</dbReference>
<dbReference type="CDD" id="cd00130">
    <property type="entry name" value="PAS"/>
    <property type="match status" value="4"/>
</dbReference>
<dbReference type="Pfam" id="PF00989">
    <property type="entry name" value="PAS"/>
    <property type="match status" value="1"/>
</dbReference>
<dbReference type="SUPFAM" id="SSF55874">
    <property type="entry name" value="ATPase domain of HSP90 chaperone/DNA topoisomerase II/histidine kinase"/>
    <property type="match status" value="1"/>
</dbReference>
<evidence type="ECO:0000256" key="12">
    <source>
        <dbReference type="ARBA" id="ARBA00023012"/>
    </source>
</evidence>
<dbReference type="InterPro" id="IPR036890">
    <property type="entry name" value="HATPase_C_sf"/>
</dbReference>
<dbReference type="PANTHER" id="PTHR45339:SF1">
    <property type="entry name" value="HYBRID SIGNAL TRANSDUCTION HISTIDINE KINASE J"/>
    <property type="match status" value="1"/>
</dbReference>
<dbReference type="CDD" id="cd16922">
    <property type="entry name" value="HATPase_EvgS-ArcB-TorS-like"/>
    <property type="match status" value="1"/>
</dbReference>
<dbReference type="CDD" id="cd17546">
    <property type="entry name" value="REC_hyHK_CKI1_RcsC-like"/>
    <property type="match status" value="1"/>
</dbReference>
<keyword evidence="10" id="KW-0067">ATP-binding</keyword>
<organism evidence="22 23">
    <name type="scientific">Lusitaniella coriacea LEGE 07157</name>
    <dbReference type="NCBI Taxonomy" id="945747"/>
    <lineage>
        <taxon>Bacteria</taxon>
        <taxon>Bacillati</taxon>
        <taxon>Cyanobacteriota</taxon>
        <taxon>Cyanophyceae</taxon>
        <taxon>Spirulinales</taxon>
        <taxon>Lusitaniellaceae</taxon>
        <taxon>Lusitaniella</taxon>
    </lineage>
</organism>
<feature type="domain" description="PAC" evidence="21">
    <location>
        <begin position="613"/>
        <end position="665"/>
    </location>
</feature>
<keyword evidence="8" id="KW-0547">Nucleotide-binding</keyword>
<dbReference type="CDD" id="cd19920">
    <property type="entry name" value="REC_PA4781-like"/>
    <property type="match status" value="1"/>
</dbReference>
<dbReference type="SMART" id="SM00065">
    <property type="entry name" value="GAF"/>
    <property type="match status" value="3"/>
</dbReference>
<dbReference type="Pfam" id="PF02518">
    <property type="entry name" value="HATPase_c"/>
    <property type="match status" value="1"/>
</dbReference>
<dbReference type="PROSITE" id="PS50110">
    <property type="entry name" value="RESPONSE_REGULATORY"/>
    <property type="match status" value="2"/>
</dbReference>
<dbReference type="PROSITE" id="PS50112">
    <property type="entry name" value="PAS"/>
    <property type="match status" value="3"/>
</dbReference>
<evidence type="ECO:0000256" key="11">
    <source>
        <dbReference type="ARBA" id="ARBA00022989"/>
    </source>
</evidence>
<dbReference type="SMART" id="SM00387">
    <property type="entry name" value="HATPase_c"/>
    <property type="match status" value="1"/>
</dbReference>
<feature type="domain" description="Response regulatory" evidence="19">
    <location>
        <begin position="1583"/>
        <end position="1702"/>
    </location>
</feature>
<evidence type="ECO:0000256" key="9">
    <source>
        <dbReference type="ARBA" id="ARBA00022777"/>
    </source>
</evidence>
<dbReference type="InterPro" id="IPR016132">
    <property type="entry name" value="Phyto_chromo_attachment"/>
</dbReference>
<reference evidence="22" key="1">
    <citation type="submission" date="2020-10" db="EMBL/GenBank/DDBJ databases">
        <authorList>
            <person name="Castelo-Branco R."/>
            <person name="Eusebio N."/>
            <person name="Adriana R."/>
            <person name="Vieira A."/>
            <person name="Brugerolle De Fraissinette N."/>
            <person name="Rezende De Castro R."/>
            <person name="Schneider M.P."/>
            <person name="Vasconcelos V."/>
            <person name="Leao P.N."/>
        </authorList>
    </citation>
    <scope>NUCLEOTIDE SEQUENCE</scope>
    <source>
        <strain evidence="22">LEGE 07157</strain>
    </source>
</reference>
<dbReference type="InterPro" id="IPR003661">
    <property type="entry name" value="HisK_dim/P_dom"/>
</dbReference>
<keyword evidence="15" id="KW-0175">Coiled coil</keyword>
<feature type="coiled-coil region" evidence="15">
    <location>
        <begin position="954"/>
        <end position="982"/>
    </location>
</feature>
<evidence type="ECO:0000313" key="23">
    <source>
        <dbReference type="Proteomes" id="UP000654482"/>
    </source>
</evidence>
<dbReference type="CDD" id="cd00082">
    <property type="entry name" value="HisKA"/>
    <property type="match status" value="1"/>
</dbReference>
<keyword evidence="23" id="KW-1185">Reference proteome</keyword>
<dbReference type="Gene3D" id="3.40.50.2300">
    <property type="match status" value="2"/>
</dbReference>
<dbReference type="SMART" id="SM00091">
    <property type="entry name" value="PAS"/>
    <property type="match status" value="5"/>
</dbReference>
<dbReference type="InterPro" id="IPR000014">
    <property type="entry name" value="PAS"/>
</dbReference>
<evidence type="ECO:0000256" key="1">
    <source>
        <dbReference type="ARBA" id="ARBA00000085"/>
    </source>
</evidence>
<dbReference type="GO" id="GO:0016020">
    <property type="term" value="C:membrane"/>
    <property type="evidence" value="ECO:0007669"/>
    <property type="project" value="UniProtKB-SubCell"/>
</dbReference>
<dbReference type="PROSITE" id="PS50046">
    <property type="entry name" value="PHYTOCHROME_2"/>
    <property type="match status" value="1"/>
</dbReference>
<evidence type="ECO:0000256" key="10">
    <source>
        <dbReference type="ARBA" id="ARBA00022840"/>
    </source>
</evidence>
<dbReference type="EMBL" id="JADEWZ010000034">
    <property type="protein sequence ID" value="MBE9117952.1"/>
    <property type="molecule type" value="Genomic_DNA"/>
</dbReference>
<dbReference type="PROSITE" id="PS50109">
    <property type="entry name" value="HIS_KIN"/>
    <property type="match status" value="1"/>
</dbReference>
<comment type="caution">
    <text evidence="22">The sequence shown here is derived from an EMBL/GenBank/DDBJ whole genome shotgun (WGS) entry which is preliminary data.</text>
</comment>
<keyword evidence="5 14" id="KW-0597">Phosphoprotein</keyword>
<feature type="domain" description="PAS" evidence="20">
    <location>
        <begin position="541"/>
        <end position="584"/>
    </location>
</feature>
<dbReference type="Pfam" id="PF00512">
    <property type="entry name" value="HisKA"/>
    <property type="match status" value="1"/>
</dbReference>
<feature type="domain" description="PAC" evidence="21">
    <location>
        <begin position="1071"/>
        <end position="1123"/>
    </location>
</feature>
<feature type="region of interest" description="Disordered" evidence="16">
    <location>
        <begin position="1449"/>
        <end position="1477"/>
    </location>
</feature>
<name>A0A8J7DYL8_9CYAN</name>
<evidence type="ECO:0000259" key="20">
    <source>
        <dbReference type="PROSITE" id="PS50112"/>
    </source>
</evidence>
<feature type="domain" description="PAS" evidence="20">
    <location>
        <begin position="244"/>
        <end position="317"/>
    </location>
</feature>